<comment type="caution">
    <text evidence="9">The sequence shown here is derived from an EMBL/GenBank/DDBJ whole genome shotgun (WGS) entry which is preliminary data.</text>
</comment>
<evidence type="ECO:0000256" key="5">
    <source>
        <dbReference type="ARBA" id="ARBA00023242"/>
    </source>
</evidence>
<dbReference type="InterPro" id="IPR050527">
    <property type="entry name" value="Snail/Krueppel_Znf"/>
</dbReference>
<protein>
    <recommendedName>
        <fullName evidence="8">C2H2-type domain-containing protein</fullName>
    </recommendedName>
</protein>
<feature type="region of interest" description="Disordered" evidence="7">
    <location>
        <begin position="21"/>
        <end position="44"/>
    </location>
</feature>
<dbReference type="SUPFAM" id="SSF57667">
    <property type="entry name" value="beta-beta-alpha zinc fingers"/>
    <property type="match status" value="2"/>
</dbReference>
<keyword evidence="2" id="KW-0677">Repeat</keyword>
<evidence type="ECO:0000256" key="6">
    <source>
        <dbReference type="PROSITE-ProRule" id="PRU00042"/>
    </source>
</evidence>
<feature type="domain" description="C2H2-type" evidence="8">
    <location>
        <begin position="101"/>
        <end position="127"/>
    </location>
</feature>
<dbReference type="SMART" id="SM00355">
    <property type="entry name" value="ZnF_C2H2"/>
    <property type="match status" value="3"/>
</dbReference>
<dbReference type="InterPro" id="IPR013087">
    <property type="entry name" value="Znf_C2H2_type"/>
</dbReference>
<evidence type="ECO:0000256" key="4">
    <source>
        <dbReference type="ARBA" id="ARBA00022833"/>
    </source>
</evidence>
<name>A0AAD9HH60_9PEZI</name>
<dbReference type="Pfam" id="PF00096">
    <property type="entry name" value="zf-C2H2"/>
    <property type="match status" value="1"/>
</dbReference>
<keyword evidence="4" id="KW-0862">Zinc</keyword>
<proteinExistence type="predicted"/>
<evidence type="ECO:0000259" key="8">
    <source>
        <dbReference type="PROSITE" id="PS50157"/>
    </source>
</evidence>
<keyword evidence="3 6" id="KW-0863">Zinc-finger</keyword>
<dbReference type="InterPro" id="IPR036236">
    <property type="entry name" value="Znf_C2H2_sf"/>
</dbReference>
<keyword evidence="10" id="KW-1185">Reference proteome</keyword>
<evidence type="ECO:0000313" key="9">
    <source>
        <dbReference type="EMBL" id="KAK2028793.1"/>
    </source>
</evidence>
<evidence type="ECO:0000313" key="10">
    <source>
        <dbReference type="Proteomes" id="UP001232148"/>
    </source>
</evidence>
<dbReference type="GO" id="GO:0008270">
    <property type="term" value="F:zinc ion binding"/>
    <property type="evidence" value="ECO:0007669"/>
    <property type="project" value="UniProtKB-KW"/>
</dbReference>
<evidence type="ECO:0000256" key="3">
    <source>
        <dbReference type="ARBA" id="ARBA00022771"/>
    </source>
</evidence>
<keyword evidence="1" id="KW-0479">Metal-binding</keyword>
<keyword evidence="5" id="KW-0539">Nucleus</keyword>
<organism evidence="9 10">
    <name type="scientific">Colletotrichum zoysiae</name>
    <dbReference type="NCBI Taxonomy" id="1216348"/>
    <lineage>
        <taxon>Eukaryota</taxon>
        <taxon>Fungi</taxon>
        <taxon>Dikarya</taxon>
        <taxon>Ascomycota</taxon>
        <taxon>Pezizomycotina</taxon>
        <taxon>Sordariomycetes</taxon>
        <taxon>Hypocreomycetidae</taxon>
        <taxon>Glomerellales</taxon>
        <taxon>Glomerellaceae</taxon>
        <taxon>Colletotrichum</taxon>
        <taxon>Colletotrichum graminicola species complex</taxon>
    </lineage>
</organism>
<dbReference type="Proteomes" id="UP001232148">
    <property type="component" value="Unassembled WGS sequence"/>
</dbReference>
<accession>A0AAD9HH60</accession>
<dbReference type="GO" id="GO:0000981">
    <property type="term" value="F:DNA-binding transcription factor activity, RNA polymerase II-specific"/>
    <property type="evidence" value="ECO:0007669"/>
    <property type="project" value="TreeGrafter"/>
</dbReference>
<feature type="compositionally biased region" description="Basic and acidic residues" evidence="7">
    <location>
        <begin position="22"/>
        <end position="31"/>
    </location>
</feature>
<gene>
    <name evidence="9" type="ORF">LX32DRAFT_387246</name>
</gene>
<evidence type="ECO:0000256" key="2">
    <source>
        <dbReference type="ARBA" id="ARBA00022737"/>
    </source>
</evidence>
<feature type="domain" description="C2H2-type" evidence="8">
    <location>
        <begin position="69"/>
        <end position="99"/>
    </location>
</feature>
<dbReference type="EMBL" id="MU842873">
    <property type="protein sequence ID" value="KAK2028793.1"/>
    <property type="molecule type" value="Genomic_DNA"/>
</dbReference>
<dbReference type="Gene3D" id="3.30.160.60">
    <property type="entry name" value="Classic Zinc Finger"/>
    <property type="match status" value="2"/>
</dbReference>
<dbReference type="PROSITE" id="PS50157">
    <property type="entry name" value="ZINC_FINGER_C2H2_2"/>
    <property type="match status" value="2"/>
</dbReference>
<evidence type="ECO:0000256" key="1">
    <source>
        <dbReference type="ARBA" id="ARBA00022723"/>
    </source>
</evidence>
<sequence length="127" mass="14741">MMVAEEVLLNSGGWYGSSITDELGRNPRIDSQEQEGSRSQSQGPYTCCNKLYNTKHKLNRHMKTHSKPSACPSEFCGYRCADKKGLRRHMQAYHSSQKHSFKCDGCDKVFTRQDNLTRHRNRRVCRR</sequence>
<dbReference type="AlphaFoldDB" id="A0AAD9HH60"/>
<dbReference type="PANTHER" id="PTHR24388:SF104">
    <property type="entry name" value="AT-RICH BINDING PROTEIN-RELATED"/>
    <property type="match status" value="1"/>
</dbReference>
<dbReference type="PANTHER" id="PTHR24388">
    <property type="entry name" value="ZINC FINGER PROTEIN"/>
    <property type="match status" value="1"/>
</dbReference>
<dbReference type="GO" id="GO:0000978">
    <property type="term" value="F:RNA polymerase II cis-regulatory region sequence-specific DNA binding"/>
    <property type="evidence" value="ECO:0007669"/>
    <property type="project" value="TreeGrafter"/>
</dbReference>
<evidence type="ECO:0000256" key="7">
    <source>
        <dbReference type="SAM" id="MobiDB-lite"/>
    </source>
</evidence>
<reference evidence="9" key="1">
    <citation type="submission" date="2021-06" db="EMBL/GenBank/DDBJ databases">
        <title>Comparative genomics, transcriptomics and evolutionary studies reveal genomic signatures of adaptation to plant cell wall in hemibiotrophic fungi.</title>
        <authorList>
            <consortium name="DOE Joint Genome Institute"/>
            <person name="Baroncelli R."/>
            <person name="Diaz J.F."/>
            <person name="Benocci T."/>
            <person name="Peng M."/>
            <person name="Battaglia E."/>
            <person name="Haridas S."/>
            <person name="Andreopoulos W."/>
            <person name="Labutti K."/>
            <person name="Pangilinan J."/>
            <person name="Floch G.L."/>
            <person name="Makela M.R."/>
            <person name="Henrissat B."/>
            <person name="Grigoriev I.V."/>
            <person name="Crouch J.A."/>
            <person name="De Vries R.P."/>
            <person name="Sukno S.A."/>
            <person name="Thon M.R."/>
        </authorList>
    </citation>
    <scope>NUCLEOTIDE SEQUENCE</scope>
    <source>
        <strain evidence="9">MAFF235873</strain>
    </source>
</reference>